<dbReference type="EMBL" id="SRLO01000301">
    <property type="protein sequence ID" value="TNN62077.1"/>
    <property type="molecule type" value="Genomic_DNA"/>
</dbReference>
<dbReference type="PANTHER" id="PTHR16675">
    <property type="entry name" value="MHC CLASS I-RELATED"/>
    <property type="match status" value="1"/>
</dbReference>
<dbReference type="InterPro" id="IPR036179">
    <property type="entry name" value="Ig-like_dom_sf"/>
</dbReference>
<dbReference type="FunFam" id="2.60.40.10:FF:000943">
    <property type="entry name" value="Classical MHC class I molecule, alpha-chain"/>
    <property type="match status" value="1"/>
</dbReference>
<organism evidence="5 6">
    <name type="scientific">Liparis tanakae</name>
    <name type="common">Tanaka's snailfish</name>
    <dbReference type="NCBI Taxonomy" id="230148"/>
    <lineage>
        <taxon>Eukaryota</taxon>
        <taxon>Metazoa</taxon>
        <taxon>Chordata</taxon>
        <taxon>Craniata</taxon>
        <taxon>Vertebrata</taxon>
        <taxon>Euteleostomi</taxon>
        <taxon>Actinopterygii</taxon>
        <taxon>Neopterygii</taxon>
        <taxon>Teleostei</taxon>
        <taxon>Neoteleostei</taxon>
        <taxon>Acanthomorphata</taxon>
        <taxon>Eupercaria</taxon>
        <taxon>Perciformes</taxon>
        <taxon>Cottioidei</taxon>
        <taxon>Cottales</taxon>
        <taxon>Liparidae</taxon>
        <taxon>Liparis</taxon>
    </lineage>
</organism>
<evidence type="ECO:0000256" key="1">
    <source>
        <dbReference type="ARBA" id="ARBA00023180"/>
    </source>
</evidence>
<evidence type="ECO:0000259" key="4">
    <source>
        <dbReference type="PROSITE" id="PS50835"/>
    </source>
</evidence>
<dbReference type="InterPro" id="IPR013783">
    <property type="entry name" value="Ig-like_fold"/>
</dbReference>
<dbReference type="SMART" id="SM00407">
    <property type="entry name" value="IGc1"/>
    <property type="match status" value="1"/>
</dbReference>
<dbReference type="GO" id="GO:0009897">
    <property type="term" value="C:external side of plasma membrane"/>
    <property type="evidence" value="ECO:0007669"/>
    <property type="project" value="TreeGrafter"/>
</dbReference>
<dbReference type="InterPro" id="IPR007110">
    <property type="entry name" value="Ig-like_dom"/>
</dbReference>
<dbReference type="GO" id="GO:0005615">
    <property type="term" value="C:extracellular space"/>
    <property type="evidence" value="ECO:0007669"/>
    <property type="project" value="TreeGrafter"/>
</dbReference>
<dbReference type="OrthoDB" id="8936120at2759"/>
<sequence>MENLSPVPPPSPELPSVSLLQKTPSSPVRCHATGFYPRSAALFWRKDGKELHEDLDHGEILPNHDGSFQMSVNLKLPAVPAEDWRRYQCVFRLSGVEEPIVIPLEEAGIRTNAGETRRDEEKPSGMTTTITITIIIIAVLAVLALAVRVVAYKKLKAKCPPTSDNSSELSEMLDPET</sequence>
<keyword evidence="3" id="KW-0812">Transmembrane</keyword>
<dbReference type="PROSITE" id="PS50835">
    <property type="entry name" value="IG_LIKE"/>
    <property type="match status" value="1"/>
</dbReference>
<dbReference type="InterPro" id="IPR050208">
    <property type="entry name" value="MHC_class-I_related"/>
</dbReference>
<dbReference type="AlphaFoldDB" id="A0A4Z2H836"/>
<evidence type="ECO:0000256" key="2">
    <source>
        <dbReference type="SAM" id="MobiDB-lite"/>
    </source>
</evidence>
<dbReference type="InterPro" id="IPR003597">
    <property type="entry name" value="Ig_C1-set"/>
</dbReference>
<comment type="caution">
    <text evidence="5">The sequence shown here is derived from an EMBL/GenBank/DDBJ whole genome shotgun (WGS) entry which is preliminary data.</text>
</comment>
<accession>A0A4Z2H836</accession>
<feature type="transmembrane region" description="Helical" evidence="3">
    <location>
        <begin position="130"/>
        <end position="151"/>
    </location>
</feature>
<keyword evidence="3" id="KW-0472">Membrane</keyword>
<dbReference type="SUPFAM" id="SSF48726">
    <property type="entry name" value="Immunoglobulin"/>
    <property type="match status" value="1"/>
</dbReference>
<reference evidence="5 6" key="1">
    <citation type="submission" date="2019-03" db="EMBL/GenBank/DDBJ databases">
        <title>First draft genome of Liparis tanakae, snailfish: a comprehensive survey of snailfish specific genes.</title>
        <authorList>
            <person name="Kim W."/>
            <person name="Song I."/>
            <person name="Jeong J.-H."/>
            <person name="Kim D."/>
            <person name="Kim S."/>
            <person name="Ryu S."/>
            <person name="Song J.Y."/>
            <person name="Lee S.K."/>
        </authorList>
    </citation>
    <scope>NUCLEOTIDE SEQUENCE [LARGE SCALE GENOMIC DNA]</scope>
    <source>
        <tissue evidence="5">Muscle</tissue>
    </source>
</reference>
<proteinExistence type="predicted"/>
<dbReference type="GO" id="GO:0006955">
    <property type="term" value="P:immune response"/>
    <property type="evidence" value="ECO:0007669"/>
    <property type="project" value="TreeGrafter"/>
</dbReference>
<dbReference type="Gene3D" id="2.60.40.10">
    <property type="entry name" value="Immunoglobulins"/>
    <property type="match status" value="1"/>
</dbReference>
<gene>
    <name evidence="5" type="primary">HA1A</name>
    <name evidence="5" type="ORF">EYF80_027668</name>
</gene>
<dbReference type="PANTHER" id="PTHR16675:SF237">
    <property type="entry name" value="MHC CLASS I ANTIGEN TRANSCRIPT VARIANT 1-RELATED"/>
    <property type="match status" value="1"/>
</dbReference>
<dbReference type="Pfam" id="PF07654">
    <property type="entry name" value="C1-set"/>
    <property type="match status" value="1"/>
</dbReference>
<feature type="region of interest" description="Disordered" evidence="2">
    <location>
        <begin position="158"/>
        <end position="177"/>
    </location>
</feature>
<evidence type="ECO:0000256" key="3">
    <source>
        <dbReference type="SAM" id="Phobius"/>
    </source>
</evidence>
<evidence type="ECO:0000313" key="6">
    <source>
        <dbReference type="Proteomes" id="UP000314294"/>
    </source>
</evidence>
<feature type="domain" description="Ig-like" evidence="4">
    <location>
        <begin position="9"/>
        <end position="89"/>
    </location>
</feature>
<evidence type="ECO:0000313" key="5">
    <source>
        <dbReference type="EMBL" id="TNN62077.1"/>
    </source>
</evidence>
<protein>
    <submittedName>
        <fullName evidence="5">BOLA class I histocompatibility antigen, alpha chain BL3-6</fullName>
    </submittedName>
</protein>
<name>A0A4Z2H836_9TELE</name>
<keyword evidence="3" id="KW-1133">Transmembrane helix</keyword>
<keyword evidence="1" id="KW-0325">Glycoprotein</keyword>
<dbReference type="Proteomes" id="UP000314294">
    <property type="component" value="Unassembled WGS sequence"/>
</dbReference>
<keyword evidence="6" id="KW-1185">Reference proteome</keyword>